<dbReference type="STRING" id="6198.A0A074ZJN9"/>
<dbReference type="AlphaFoldDB" id="A0A074ZJN9"/>
<keyword evidence="2" id="KW-1185">Reference proteome</keyword>
<dbReference type="Proteomes" id="UP000054324">
    <property type="component" value="Unassembled WGS sequence"/>
</dbReference>
<dbReference type="EMBL" id="KL596729">
    <property type="protein sequence ID" value="KER27196.1"/>
    <property type="molecule type" value="Genomic_DNA"/>
</dbReference>
<gene>
    <name evidence="1" type="ORF">T265_05729</name>
</gene>
<evidence type="ECO:0000313" key="2">
    <source>
        <dbReference type="Proteomes" id="UP000054324"/>
    </source>
</evidence>
<protein>
    <submittedName>
        <fullName evidence="1">Uncharacterized protein</fullName>
    </submittedName>
</protein>
<dbReference type="CTD" id="20319911"/>
<sequence>MFFASVVQLNFLEDSDSIEENVGSSGSVDGDRWLVREQANDHHSDSSYCWDLSSTNRNWFRAEHCGESINSPKNEYNFQDAWRALTSPSFPLLQQNERFGRNASDFRLYTHLQTNLVLRETHVELSRTSRLRCFQTTECAAPRRLMFQSLRYSRNRDTFLELIQLSTYVQRCTTSSVSPWMANGVSGDCVSRRMTLHFVGEKCMLRHWMTLEDDIVYIFQIDKVFVHCHMKTRVLKTFRRSSHR</sequence>
<accession>A0A074ZJN9</accession>
<proteinExistence type="predicted"/>
<organism evidence="1 2">
    <name type="scientific">Opisthorchis viverrini</name>
    <name type="common">Southeast Asian liver fluke</name>
    <dbReference type="NCBI Taxonomy" id="6198"/>
    <lineage>
        <taxon>Eukaryota</taxon>
        <taxon>Metazoa</taxon>
        <taxon>Spiralia</taxon>
        <taxon>Lophotrochozoa</taxon>
        <taxon>Platyhelminthes</taxon>
        <taxon>Trematoda</taxon>
        <taxon>Digenea</taxon>
        <taxon>Opisthorchiida</taxon>
        <taxon>Opisthorchiata</taxon>
        <taxon>Opisthorchiidae</taxon>
        <taxon>Opisthorchis</taxon>
    </lineage>
</organism>
<dbReference type="KEGG" id="ovi:T265_05729"/>
<reference evidence="1 2" key="1">
    <citation type="submission" date="2013-11" db="EMBL/GenBank/DDBJ databases">
        <title>Opisthorchis viverrini - life in the bile duct.</title>
        <authorList>
            <person name="Young N.D."/>
            <person name="Nagarajan N."/>
            <person name="Lin S.J."/>
            <person name="Korhonen P.K."/>
            <person name="Jex A.R."/>
            <person name="Hall R.S."/>
            <person name="Safavi-Hemami H."/>
            <person name="Kaewkong W."/>
            <person name="Bertrand D."/>
            <person name="Gao S."/>
            <person name="Seet Q."/>
            <person name="Wongkham S."/>
            <person name="Teh B.T."/>
            <person name="Wongkham C."/>
            <person name="Intapan P.M."/>
            <person name="Maleewong W."/>
            <person name="Yang X."/>
            <person name="Hu M."/>
            <person name="Wang Z."/>
            <person name="Hofmann A."/>
            <person name="Sternberg P.W."/>
            <person name="Tan P."/>
            <person name="Wang J."/>
            <person name="Gasser R.B."/>
        </authorList>
    </citation>
    <scope>NUCLEOTIDE SEQUENCE [LARGE SCALE GENOMIC DNA]</scope>
</reference>
<dbReference type="GeneID" id="20319911"/>
<dbReference type="RefSeq" id="XP_009169066.1">
    <property type="nucleotide sequence ID" value="XM_009170802.1"/>
</dbReference>
<name>A0A074ZJN9_OPIVI</name>
<evidence type="ECO:0000313" key="1">
    <source>
        <dbReference type="EMBL" id="KER27196.1"/>
    </source>
</evidence>